<reference evidence="3 4" key="1">
    <citation type="journal article" date="2020" name="ISME J.">
        <title>Comparative genomics reveals insights into cyanobacterial evolution and habitat adaptation.</title>
        <authorList>
            <person name="Chen M.Y."/>
            <person name="Teng W.K."/>
            <person name="Zhao L."/>
            <person name="Hu C.X."/>
            <person name="Zhou Y.K."/>
            <person name="Han B.P."/>
            <person name="Song L.R."/>
            <person name="Shu W.S."/>
        </authorList>
    </citation>
    <scope>NUCLEOTIDE SEQUENCE [LARGE SCALE GENOMIC DNA]</scope>
    <source>
        <strain evidence="3 4">FACHB-318</strain>
    </source>
</reference>
<evidence type="ECO:0000313" key="3">
    <source>
        <dbReference type="EMBL" id="MBD2171197.1"/>
    </source>
</evidence>
<proteinExistence type="predicted"/>
<feature type="domain" description="Putative beta-lactamase-inhibitor-like PepSY-like" evidence="2">
    <location>
        <begin position="62"/>
        <end position="149"/>
    </location>
</feature>
<keyword evidence="1" id="KW-0812">Transmembrane</keyword>
<organism evidence="3 4">
    <name type="scientific">Anabaena cylindrica FACHB-318</name>
    <dbReference type="NCBI Taxonomy" id="2692880"/>
    <lineage>
        <taxon>Bacteria</taxon>
        <taxon>Bacillati</taxon>
        <taxon>Cyanobacteriota</taxon>
        <taxon>Cyanophyceae</taxon>
        <taxon>Nostocales</taxon>
        <taxon>Nostocaceae</taxon>
        <taxon>Anabaena</taxon>
    </lineage>
</organism>
<evidence type="ECO:0000256" key="1">
    <source>
        <dbReference type="SAM" id="Phobius"/>
    </source>
</evidence>
<sequence>MKSIPIASILFVVSGAYLIALLLACYHPPNQKQSVIVPPSVKAAFQAKYPDIPHTWQRHDYGYEAVFTQNNIQYEAEFSDSGEWLETEYYVTEKDFPPIVLKRINQERPGYIITKYEIEITPNGMFYEVDITDGELEEELYLDSQGNLQTDLYED</sequence>
<gene>
    <name evidence="3" type="ORF">H6F81_08055</name>
</gene>
<evidence type="ECO:0000313" key="4">
    <source>
        <dbReference type="Proteomes" id="UP000638897"/>
    </source>
</evidence>
<accession>A0ABR7ZFD8</accession>
<name>A0ABR7ZFD8_ANACY</name>
<dbReference type="InterPro" id="IPR021533">
    <property type="entry name" value="PepSY-like"/>
</dbReference>
<dbReference type="RefSeq" id="WP_010999314.1">
    <property type="nucleotide sequence ID" value="NZ_JACJQC010000005.1"/>
</dbReference>
<protein>
    <submittedName>
        <fullName evidence="3">PepSY-like domain-containing protein</fullName>
    </submittedName>
</protein>
<dbReference type="PROSITE" id="PS51257">
    <property type="entry name" value="PROKAR_LIPOPROTEIN"/>
    <property type="match status" value="1"/>
</dbReference>
<keyword evidence="4" id="KW-1185">Reference proteome</keyword>
<keyword evidence="1" id="KW-1133">Transmembrane helix</keyword>
<dbReference type="Proteomes" id="UP000638897">
    <property type="component" value="Unassembled WGS sequence"/>
</dbReference>
<dbReference type="EMBL" id="JACJQC010000005">
    <property type="protein sequence ID" value="MBD2171197.1"/>
    <property type="molecule type" value="Genomic_DNA"/>
</dbReference>
<comment type="caution">
    <text evidence="3">The sequence shown here is derived from an EMBL/GenBank/DDBJ whole genome shotgun (WGS) entry which is preliminary data.</text>
</comment>
<feature type="transmembrane region" description="Helical" evidence="1">
    <location>
        <begin position="6"/>
        <end position="26"/>
    </location>
</feature>
<evidence type="ECO:0000259" key="2">
    <source>
        <dbReference type="Pfam" id="PF11396"/>
    </source>
</evidence>
<keyword evidence="1" id="KW-0472">Membrane</keyword>
<dbReference type="SUPFAM" id="SSF160574">
    <property type="entry name" value="BT0923-like"/>
    <property type="match status" value="1"/>
</dbReference>
<dbReference type="Pfam" id="PF11396">
    <property type="entry name" value="PepSY_like"/>
    <property type="match status" value="1"/>
</dbReference>
<dbReference type="Gene3D" id="3.10.450.360">
    <property type="match status" value="1"/>
</dbReference>